<dbReference type="SFLD" id="SFLDG01016">
    <property type="entry name" value="Prenyltransferase_Like_2"/>
    <property type="match status" value="1"/>
</dbReference>
<comment type="similarity">
    <text evidence="2">Belongs to the terpene cyclase/mutase family.</text>
</comment>
<dbReference type="GO" id="GO:0016104">
    <property type="term" value="P:triterpenoid biosynthetic process"/>
    <property type="evidence" value="ECO:0007669"/>
    <property type="project" value="InterPro"/>
</dbReference>
<keyword evidence="3" id="KW-0677">Repeat</keyword>
<dbReference type="Gene3D" id="1.50.10.20">
    <property type="match status" value="2"/>
</dbReference>
<dbReference type="Pfam" id="PF13243">
    <property type="entry name" value="SQHop_cyclase_C"/>
    <property type="match status" value="1"/>
</dbReference>
<feature type="domain" description="Squalene cyclase C-terminal" evidence="5">
    <location>
        <begin position="316"/>
        <end position="630"/>
    </location>
</feature>
<dbReference type="InterPro" id="IPR008930">
    <property type="entry name" value="Terpenoid_cyclase/PrenylTrfase"/>
</dbReference>
<dbReference type="EMBL" id="VTER01000002">
    <property type="protein sequence ID" value="TYS51013.1"/>
    <property type="molecule type" value="Genomic_DNA"/>
</dbReference>
<dbReference type="NCBIfam" id="TIGR01787">
    <property type="entry name" value="squalene_cyclas"/>
    <property type="match status" value="1"/>
</dbReference>
<evidence type="ECO:0000259" key="6">
    <source>
        <dbReference type="Pfam" id="PF13249"/>
    </source>
</evidence>
<reference evidence="7 8" key="1">
    <citation type="submission" date="2019-08" db="EMBL/GenBank/DDBJ databases">
        <title>Bacillus genomes from the desert of Cuatro Cienegas, Coahuila.</title>
        <authorList>
            <person name="Olmedo-Alvarez G."/>
        </authorList>
    </citation>
    <scope>NUCLEOTIDE SEQUENCE [LARGE SCALE GENOMIC DNA]</scope>
    <source>
        <strain evidence="7 8">CH446_14T</strain>
    </source>
</reference>
<dbReference type="AlphaFoldDB" id="A0A5D4RHT0"/>
<comment type="pathway">
    <text evidence="1">Secondary metabolite biosynthesis; hopanoid biosynthesis.</text>
</comment>
<proteinExistence type="inferred from homology"/>
<gene>
    <name evidence="7" type="primary">shc</name>
    <name evidence="7" type="ORF">FZD51_02920</name>
</gene>
<dbReference type="SUPFAM" id="SSF48239">
    <property type="entry name" value="Terpenoid cyclases/Protein prenyltransferases"/>
    <property type="match status" value="2"/>
</dbReference>
<dbReference type="InterPro" id="IPR018333">
    <property type="entry name" value="Squalene_cyclase"/>
</dbReference>
<organism evidence="7 8">
    <name type="scientific">Bacillus infantis</name>
    <dbReference type="NCBI Taxonomy" id="324767"/>
    <lineage>
        <taxon>Bacteria</taxon>
        <taxon>Bacillati</taxon>
        <taxon>Bacillota</taxon>
        <taxon>Bacilli</taxon>
        <taxon>Bacillales</taxon>
        <taxon>Bacillaceae</taxon>
        <taxon>Bacillus</taxon>
    </lineage>
</organism>
<sequence length="638" mass="71747">MKNRNKGAGCMQLVKSEIERLKQQLLSEQTPDGSWNHPFDTGCMTDIYMIVLLRTLEEEDEEELIKELAKGILSRQGKDGAWRLFHDHHEGSLSLTIEAYYALLYSGYYEKNHPALVRARRFITKGGGLKKAGMYTKIMLALTGQYPWPLLFPVPMEVILLPGSFPLNMYDISVFGRSNLIPVILLGNKKFSRKTALSPDLGDLSVRDDDDPWPELRSAEWRSLTSFLAAGVKALVGIPRQIRAWSIEKAREYMQSHTEPDGTLYNYFSSTFYMIFALLALGGGPEEPAIKNAVAGLKRMTVKTDGRTHIQYTTAAVWNTALISHALQEAGVPPKEDAIQKANQYLAGQQHRRFGDWIVHNSKAEPGGWGFSRFNTINPDVDDTTAALRSLHQPAREKAHYEEIWKKGLLWTLSMQNRDGGWPAFERNVDKKLLHLLPIQGAEFILTDPSTADLTGRTLEFLGKAGYSDSSLPPIKKAVKWLRKHQEPNGSWYGRWGICYIYGTWAAVTGMAAVGVTLEDKSMKKGIDWLVSIQNEDGGWGESCRSDMEKKYIPLKESTLTQTAWAVDALAAAGMADSTPARKGAAFLVREGKRKDWTADYPMGQGMANFFYIHYHSYRSIWPLLALSHYIEKSEALV</sequence>
<dbReference type="GO" id="GO:0051007">
    <property type="term" value="F:squalene-hopene cyclase activity"/>
    <property type="evidence" value="ECO:0007669"/>
    <property type="project" value="UniProtKB-EC"/>
</dbReference>
<accession>A0A5D4RHT0</accession>
<protein>
    <submittedName>
        <fullName evidence="7">Squalene--hopene cyclase</fullName>
        <ecNumber evidence="7">5.4.99.17</ecNumber>
    </submittedName>
</protein>
<evidence type="ECO:0000256" key="2">
    <source>
        <dbReference type="ARBA" id="ARBA00009755"/>
    </source>
</evidence>
<evidence type="ECO:0000256" key="4">
    <source>
        <dbReference type="ARBA" id="ARBA00023235"/>
    </source>
</evidence>
<evidence type="ECO:0000256" key="3">
    <source>
        <dbReference type="ARBA" id="ARBA00022737"/>
    </source>
</evidence>
<evidence type="ECO:0000256" key="1">
    <source>
        <dbReference type="ARBA" id="ARBA00004999"/>
    </source>
</evidence>
<dbReference type="InterPro" id="IPR032697">
    <property type="entry name" value="SQ_cyclase_N"/>
</dbReference>
<dbReference type="NCBIfam" id="TIGR01507">
    <property type="entry name" value="hopene_cyclase"/>
    <property type="match status" value="1"/>
</dbReference>
<evidence type="ECO:0000259" key="5">
    <source>
        <dbReference type="Pfam" id="PF13243"/>
    </source>
</evidence>
<dbReference type="UniPathway" id="UPA00337"/>
<evidence type="ECO:0000313" key="8">
    <source>
        <dbReference type="Proteomes" id="UP000322139"/>
    </source>
</evidence>
<dbReference type="Pfam" id="PF13249">
    <property type="entry name" value="SQHop_cyclase_N"/>
    <property type="match status" value="1"/>
</dbReference>
<evidence type="ECO:0000313" key="7">
    <source>
        <dbReference type="EMBL" id="TYS51013.1"/>
    </source>
</evidence>
<dbReference type="Proteomes" id="UP000322139">
    <property type="component" value="Unassembled WGS sequence"/>
</dbReference>
<keyword evidence="4 7" id="KW-0413">Isomerase</keyword>
<name>A0A5D4RHT0_9BACI</name>
<dbReference type="PANTHER" id="PTHR11764:SF20">
    <property type="entry name" value="LANOSTEROL SYNTHASE"/>
    <property type="match status" value="1"/>
</dbReference>
<dbReference type="InterPro" id="IPR032696">
    <property type="entry name" value="SQ_cyclase_C"/>
</dbReference>
<dbReference type="PANTHER" id="PTHR11764">
    <property type="entry name" value="TERPENE CYCLASE/MUTASE FAMILY MEMBER"/>
    <property type="match status" value="1"/>
</dbReference>
<dbReference type="GO" id="GO:0005811">
    <property type="term" value="C:lipid droplet"/>
    <property type="evidence" value="ECO:0007669"/>
    <property type="project" value="InterPro"/>
</dbReference>
<dbReference type="EC" id="5.4.99.17" evidence="7"/>
<comment type="caution">
    <text evidence="7">The sequence shown here is derived from an EMBL/GenBank/DDBJ whole genome shotgun (WGS) entry which is preliminary data.</text>
</comment>
<feature type="domain" description="Squalene cyclase N-terminal" evidence="6">
    <location>
        <begin position="18"/>
        <end position="305"/>
    </location>
</feature>
<dbReference type="InterPro" id="IPR006400">
    <property type="entry name" value="Hopene-cyclase"/>
</dbReference>